<feature type="domain" description="Winged helix-turn-helix transcription repressor HrcA DNA-binding" evidence="7">
    <location>
        <begin position="16"/>
        <end position="89"/>
    </location>
</feature>
<comment type="caution">
    <text evidence="8">The sequence shown here is derived from an EMBL/GenBank/DDBJ whole genome shotgun (WGS) entry which is preliminary data.</text>
</comment>
<evidence type="ECO:0000259" key="7">
    <source>
        <dbReference type="Pfam" id="PF03444"/>
    </source>
</evidence>
<dbReference type="GO" id="GO:0045892">
    <property type="term" value="P:negative regulation of DNA-templated transcription"/>
    <property type="evidence" value="ECO:0007669"/>
    <property type="project" value="UniProtKB-UniRule"/>
</dbReference>
<dbReference type="Proteomes" id="UP000319771">
    <property type="component" value="Unassembled WGS sequence"/>
</dbReference>
<gene>
    <name evidence="5 8" type="primary">hrcA</name>
    <name evidence="8" type="ORF">E6K81_11450</name>
</gene>
<evidence type="ECO:0000313" key="9">
    <source>
        <dbReference type="Proteomes" id="UP000319771"/>
    </source>
</evidence>
<dbReference type="HAMAP" id="MF_00081">
    <property type="entry name" value="HrcA"/>
    <property type="match status" value="1"/>
</dbReference>
<dbReference type="SUPFAM" id="SSF55781">
    <property type="entry name" value="GAF domain-like"/>
    <property type="match status" value="1"/>
</dbReference>
<reference evidence="8 9" key="1">
    <citation type="journal article" date="2019" name="Nat. Microbiol.">
        <title>Mediterranean grassland soil C-N compound turnover is dependent on rainfall and depth, and is mediated by genomically divergent microorganisms.</title>
        <authorList>
            <person name="Diamond S."/>
            <person name="Andeer P.F."/>
            <person name="Li Z."/>
            <person name="Crits-Christoph A."/>
            <person name="Burstein D."/>
            <person name="Anantharaman K."/>
            <person name="Lane K.R."/>
            <person name="Thomas B.C."/>
            <person name="Pan C."/>
            <person name="Northen T.R."/>
            <person name="Banfield J.F."/>
        </authorList>
    </citation>
    <scope>NUCLEOTIDE SEQUENCE [LARGE SCALE GENOMIC DNA]</scope>
    <source>
        <strain evidence="8">WS_11</strain>
    </source>
</reference>
<dbReference type="EMBL" id="VBPB01000196">
    <property type="protein sequence ID" value="TMQ70900.1"/>
    <property type="molecule type" value="Genomic_DNA"/>
</dbReference>
<keyword evidence="1 5" id="KW-0678">Repressor</keyword>
<dbReference type="Pfam" id="PF01628">
    <property type="entry name" value="HrcA"/>
    <property type="match status" value="1"/>
</dbReference>
<dbReference type="PANTHER" id="PTHR34824">
    <property type="entry name" value="HEAT-INDUCIBLE TRANSCRIPTION REPRESSOR HRCA"/>
    <property type="match status" value="1"/>
</dbReference>
<dbReference type="Pfam" id="PF03444">
    <property type="entry name" value="WHD_HrcA"/>
    <property type="match status" value="1"/>
</dbReference>
<dbReference type="GO" id="GO:0003677">
    <property type="term" value="F:DNA binding"/>
    <property type="evidence" value="ECO:0007669"/>
    <property type="project" value="InterPro"/>
</dbReference>
<evidence type="ECO:0000256" key="3">
    <source>
        <dbReference type="ARBA" id="ARBA00023016"/>
    </source>
</evidence>
<dbReference type="InterPro" id="IPR023120">
    <property type="entry name" value="WHTH_transcript_rep_HrcA_IDD"/>
</dbReference>
<dbReference type="InterPro" id="IPR005104">
    <property type="entry name" value="WHTH_HrcA_DNA-bd"/>
</dbReference>
<evidence type="ECO:0000256" key="1">
    <source>
        <dbReference type="ARBA" id="ARBA00022491"/>
    </source>
</evidence>
<dbReference type="InterPro" id="IPR036390">
    <property type="entry name" value="WH_DNA-bd_sf"/>
</dbReference>
<keyword evidence="2 5" id="KW-0805">Transcription regulation</keyword>
<comment type="similarity">
    <text evidence="5">Belongs to the HrcA family.</text>
</comment>
<evidence type="ECO:0000256" key="2">
    <source>
        <dbReference type="ARBA" id="ARBA00023015"/>
    </source>
</evidence>
<dbReference type="AlphaFoldDB" id="A0A538U4S8"/>
<dbReference type="InterPro" id="IPR036388">
    <property type="entry name" value="WH-like_DNA-bd_sf"/>
</dbReference>
<evidence type="ECO:0000256" key="4">
    <source>
        <dbReference type="ARBA" id="ARBA00023163"/>
    </source>
</evidence>
<dbReference type="PIRSF" id="PIRSF005485">
    <property type="entry name" value="HrcA"/>
    <property type="match status" value="1"/>
</dbReference>
<dbReference type="SUPFAM" id="SSF46785">
    <property type="entry name" value="Winged helix' DNA-binding domain"/>
    <property type="match status" value="1"/>
</dbReference>
<comment type="function">
    <text evidence="5">Negative regulator of class I heat shock genes (grpE-dnaK-dnaJ and groELS operons). Prevents heat-shock induction of these operons.</text>
</comment>
<keyword evidence="4 5" id="KW-0804">Transcription</keyword>
<evidence type="ECO:0000259" key="6">
    <source>
        <dbReference type="Pfam" id="PF01628"/>
    </source>
</evidence>
<keyword evidence="3 5" id="KW-0346">Stress response</keyword>
<sequence>MSHPAFPGAVSQQDPELTSRQREVFVALVTLHGASARPVGSEALAQHARIPLSPASIRSSLAELEELGLLARTHPSAGRVPSGSGYDFLVRHLLTPAALPPELLSQVDETLRRSADDVQHLLGEASRLLSELTHQLGLALTAPVEHEHLASLELEPLDAQRALMILGLAGGTVRTLMLELDSPLERGELEEVAAVLRERLIGRDLTEVRERLAADPELVRRSAVRLVAHSAAARWAPLQPSARFSAGAGHIAEQPEFAGRPELGPLLRVVENGPPLDRLMIDGIEGHPAVRVGLDEDAALSSCSLVSFPLPGERRGAVGVLGPLRMDYARVFSIVDAVGRRVAELI</sequence>
<feature type="domain" description="Heat-inducible transcription repressor HrcA C-terminal" evidence="6">
    <location>
        <begin position="120"/>
        <end position="331"/>
    </location>
</feature>
<dbReference type="Gene3D" id="3.30.450.40">
    <property type="match status" value="1"/>
</dbReference>
<evidence type="ECO:0000256" key="5">
    <source>
        <dbReference type="HAMAP-Rule" id="MF_00081"/>
    </source>
</evidence>
<dbReference type="PANTHER" id="PTHR34824:SF1">
    <property type="entry name" value="HEAT-INDUCIBLE TRANSCRIPTION REPRESSOR HRCA"/>
    <property type="match status" value="1"/>
</dbReference>
<organism evidence="8 9">
    <name type="scientific">Eiseniibacteriota bacterium</name>
    <dbReference type="NCBI Taxonomy" id="2212470"/>
    <lineage>
        <taxon>Bacteria</taxon>
        <taxon>Candidatus Eiseniibacteriota</taxon>
    </lineage>
</organism>
<dbReference type="InterPro" id="IPR029016">
    <property type="entry name" value="GAF-like_dom_sf"/>
</dbReference>
<dbReference type="NCBIfam" id="TIGR00331">
    <property type="entry name" value="hrcA"/>
    <property type="match status" value="1"/>
</dbReference>
<dbReference type="Gene3D" id="3.30.390.60">
    <property type="entry name" value="Heat-inducible transcription repressor hrca homolog, domain 3"/>
    <property type="match status" value="1"/>
</dbReference>
<evidence type="ECO:0000313" key="8">
    <source>
        <dbReference type="EMBL" id="TMQ70900.1"/>
    </source>
</evidence>
<name>A0A538U4S8_UNCEI</name>
<dbReference type="InterPro" id="IPR002571">
    <property type="entry name" value="HrcA"/>
</dbReference>
<accession>A0A538U4S8</accession>
<dbReference type="InterPro" id="IPR021153">
    <property type="entry name" value="HrcA_C"/>
</dbReference>
<proteinExistence type="inferred from homology"/>
<dbReference type="Gene3D" id="1.10.10.10">
    <property type="entry name" value="Winged helix-like DNA-binding domain superfamily/Winged helix DNA-binding domain"/>
    <property type="match status" value="1"/>
</dbReference>
<protein>
    <recommendedName>
        <fullName evidence="5">Heat-inducible transcription repressor HrcA</fullName>
    </recommendedName>
</protein>